<dbReference type="CDD" id="cd01948">
    <property type="entry name" value="EAL"/>
    <property type="match status" value="1"/>
</dbReference>
<feature type="domain" description="EAL" evidence="3">
    <location>
        <begin position="1037"/>
        <end position="1287"/>
    </location>
</feature>
<dbReference type="PANTHER" id="PTHR44757:SF2">
    <property type="entry name" value="BIOFILM ARCHITECTURE MAINTENANCE PROTEIN MBAA"/>
    <property type="match status" value="1"/>
</dbReference>
<dbReference type="InterPro" id="IPR052155">
    <property type="entry name" value="Biofilm_reg_signaling"/>
</dbReference>
<accession>E6QSH7</accession>
<dbReference type="InterPro" id="IPR029016">
    <property type="entry name" value="GAF-like_dom_sf"/>
</dbReference>
<feature type="domain" description="PAC" evidence="2">
    <location>
        <begin position="84"/>
        <end position="136"/>
    </location>
</feature>
<dbReference type="InterPro" id="IPR029787">
    <property type="entry name" value="Nucleotide_cyclase"/>
</dbReference>
<dbReference type="SMART" id="SM00086">
    <property type="entry name" value="PAC"/>
    <property type="match status" value="4"/>
</dbReference>
<name>E6QSH7_9ZZZZ</name>
<dbReference type="SMART" id="SM00091">
    <property type="entry name" value="PAS"/>
    <property type="match status" value="4"/>
</dbReference>
<dbReference type="CDD" id="cd00130">
    <property type="entry name" value="PAS"/>
    <property type="match status" value="3"/>
</dbReference>
<dbReference type="SMART" id="SM00267">
    <property type="entry name" value="GGDEF"/>
    <property type="match status" value="1"/>
</dbReference>
<dbReference type="InterPro" id="IPR001633">
    <property type="entry name" value="EAL_dom"/>
</dbReference>
<dbReference type="SUPFAM" id="SSF55781">
    <property type="entry name" value="GAF domain-like"/>
    <property type="match status" value="2"/>
</dbReference>
<dbReference type="NCBIfam" id="TIGR00254">
    <property type="entry name" value="GGDEF"/>
    <property type="match status" value="1"/>
</dbReference>
<protein>
    <recommendedName>
        <fullName evidence="6">Cyclic-guanylate-specific phosphodiesterase</fullName>
    </recommendedName>
</protein>
<dbReference type="Gene3D" id="3.30.450.20">
    <property type="entry name" value="PAS domain"/>
    <property type="match status" value="4"/>
</dbReference>
<dbReference type="CDD" id="cd01949">
    <property type="entry name" value="GGDEF"/>
    <property type="match status" value="1"/>
</dbReference>
<comment type="caution">
    <text evidence="5">The sequence shown here is derived from an EMBL/GenBank/DDBJ whole genome shotgun (WGS) entry which is preliminary data.</text>
</comment>
<dbReference type="SMART" id="SM00052">
    <property type="entry name" value="EAL"/>
    <property type="match status" value="1"/>
</dbReference>
<reference evidence="5" key="1">
    <citation type="submission" date="2009-10" db="EMBL/GenBank/DDBJ databases">
        <title>Diversity of trophic interactions inside an arsenic-rich microbial ecosystem.</title>
        <authorList>
            <person name="Bertin P.N."/>
            <person name="Heinrich-Salmeron A."/>
            <person name="Pelletier E."/>
            <person name="Goulhen-Chollet F."/>
            <person name="Arsene-Ploetze F."/>
            <person name="Gallien S."/>
            <person name="Calteau A."/>
            <person name="Vallenet D."/>
            <person name="Casiot C."/>
            <person name="Chane-Woon-Ming B."/>
            <person name="Giloteaux L."/>
            <person name="Barakat M."/>
            <person name="Bonnefoy V."/>
            <person name="Bruneel O."/>
            <person name="Chandler M."/>
            <person name="Cleiss J."/>
            <person name="Duran R."/>
            <person name="Elbaz-Poulichet F."/>
            <person name="Fonknechten N."/>
            <person name="Lauga B."/>
            <person name="Mornico D."/>
            <person name="Ortet P."/>
            <person name="Schaeffer C."/>
            <person name="Siguier P."/>
            <person name="Alexander Thil Smith A."/>
            <person name="Van Dorsselaer A."/>
            <person name="Weissenbach J."/>
            <person name="Medigue C."/>
            <person name="Le Paslier D."/>
        </authorList>
    </citation>
    <scope>NUCLEOTIDE SEQUENCE</scope>
</reference>
<dbReference type="Gene3D" id="3.30.450.40">
    <property type="match status" value="2"/>
</dbReference>
<feature type="domain" description="PAC" evidence="2">
    <location>
        <begin position="383"/>
        <end position="435"/>
    </location>
</feature>
<dbReference type="InterPro" id="IPR000160">
    <property type="entry name" value="GGDEF_dom"/>
</dbReference>
<dbReference type="SUPFAM" id="SSF55073">
    <property type="entry name" value="Nucleotide cyclase"/>
    <property type="match status" value="1"/>
</dbReference>
<dbReference type="InterPro" id="IPR013656">
    <property type="entry name" value="PAS_4"/>
</dbReference>
<feature type="domain" description="PAS" evidence="1">
    <location>
        <begin position="436"/>
        <end position="480"/>
    </location>
</feature>
<dbReference type="NCBIfam" id="TIGR00229">
    <property type="entry name" value="sensory_box"/>
    <property type="match status" value="3"/>
</dbReference>
<feature type="domain" description="PAC" evidence="2">
    <location>
        <begin position="816"/>
        <end position="868"/>
    </location>
</feature>
<dbReference type="InterPro" id="IPR000014">
    <property type="entry name" value="PAS"/>
</dbReference>
<dbReference type="Pfam" id="PF08448">
    <property type="entry name" value="PAS_4"/>
    <property type="match status" value="1"/>
</dbReference>
<dbReference type="FunFam" id="3.30.70.270:FF:000001">
    <property type="entry name" value="Diguanylate cyclase domain protein"/>
    <property type="match status" value="1"/>
</dbReference>
<dbReference type="EMBL" id="CABR01000074">
    <property type="protein sequence ID" value="CBI10199.1"/>
    <property type="molecule type" value="Genomic_DNA"/>
</dbReference>
<dbReference type="InterPro" id="IPR001610">
    <property type="entry name" value="PAC"/>
</dbReference>
<dbReference type="InterPro" id="IPR043128">
    <property type="entry name" value="Rev_trsase/Diguanyl_cyclase"/>
</dbReference>
<dbReference type="Pfam" id="PF13426">
    <property type="entry name" value="PAS_9"/>
    <property type="match status" value="3"/>
</dbReference>
<proteinExistence type="predicted"/>
<dbReference type="SMART" id="SM00065">
    <property type="entry name" value="GAF"/>
    <property type="match status" value="2"/>
</dbReference>
<dbReference type="PROSITE" id="PS50883">
    <property type="entry name" value="EAL"/>
    <property type="match status" value="1"/>
</dbReference>
<dbReference type="PROSITE" id="PS50887">
    <property type="entry name" value="GGDEF"/>
    <property type="match status" value="1"/>
</dbReference>
<evidence type="ECO:0000259" key="2">
    <source>
        <dbReference type="PROSITE" id="PS50113"/>
    </source>
</evidence>
<dbReference type="PANTHER" id="PTHR44757">
    <property type="entry name" value="DIGUANYLATE CYCLASE DGCP"/>
    <property type="match status" value="1"/>
</dbReference>
<evidence type="ECO:0000259" key="3">
    <source>
        <dbReference type="PROSITE" id="PS50883"/>
    </source>
</evidence>
<dbReference type="Gene3D" id="3.30.70.270">
    <property type="match status" value="1"/>
</dbReference>
<dbReference type="InterPro" id="IPR035919">
    <property type="entry name" value="EAL_sf"/>
</dbReference>
<dbReference type="PROSITE" id="PS50112">
    <property type="entry name" value="PAS"/>
    <property type="match status" value="2"/>
</dbReference>
<dbReference type="Pfam" id="PF00990">
    <property type="entry name" value="GGDEF"/>
    <property type="match status" value="1"/>
</dbReference>
<dbReference type="Pfam" id="PF13185">
    <property type="entry name" value="GAF_2"/>
    <property type="match status" value="1"/>
</dbReference>
<dbReference type="InterPro" id="IPR000700">
    <property type="entry name" value="PAS-assoc_C"/>
</dbReference>
<evidence type="ECO:0000259" key="4">
    <source>
        <dbReference type="PROSITE" id="PS50887"/>
    </source>
</evidence>
<sequence>MTEKNTSLTCLDATYSASLNAIGESILLTDVNQHIIYVNPAFTRITGYTLDELQGKNCHALQGTGTSVQTQSDIRAALAAGQPYHGEILNYRKDGAPFWNELTINPVSDSDGMITHFVAVQRDVSAKKAMEAELVIRQELMALNNERDLYQRVTDLVVKEANAVGAFIAVPDPGKEWLKISAASADQDDLRAALLALTPSCDPAYLPFGMMLSSRAYREKRPIGPENPQNNASMRAIQERDPVLYRVQAVMAYPIFVQGQEIPAAVLVIDGASAQHFTVPVRQLLAQLAITVGVLLTQLRHHRDIAEAAIFNTSLFNTIGAIAMVINRDGEIVRMNHTAEQFMGCSFGAVEGQAYFWERFIPEAERPFIHNLLERMREHSIPPEYESHWVNRFGEKRLFHWTNTILEDPEGQSEYFITLGMDITDQKNLEQRLKVEAAKNHALLQYASDGIYIVDEQGYLIEASQQFCIMLGYACEEMLGMHVSQWDAEKTADEIQKLIVQELSAQEPQHFETRHRRKDGSVFDVEISGVAIDLQDKKVLFNSARDITQRKALEASLRDNALRLQRLSDFNVLIAQVSESISTCLDEQRLLQDVCDLSVRYAHLELAVIARPDASGRFQYPAAAGKTAFLEDLLASIDPGIPEGQGAYASVWREEQPLFTDSALSAAFAQPWYERFRHFELRSYAVLPIFRQGRIFGLFALYHSEENIFDLDLSATLTELAHDISRGLDHIDLMYQERAMFAFNEALLNNLTVGVIVVRYPERVIEQVNPKTLEIYGVSSMTDLVGHFSQELFSDTKPYEMVGKFAENILREGGGMLQDVPYRQLNGTPVYADLSGQKLLTKAGEPERIVWTLVDVTERHHLLDNLSKQSLSDLLTGLPNRRALDVEMERAIARMGRNEELLAVCMLDLDDFKPVNDTYGHDAGDRVLQVVAQRLQESLRKTDLVSRLGGDEFVLLVENLNHLDRLKSILDKVVEAIQAPITLEDGQMVSVGLSMGVSIYPFVEGGNLLRLADQALYESKAHKEDRLSFWTLYGEHTPQRENRAQKLLHEGGLRVFYQPILGNHGHTMIGIEALARLQDGDGNILSPAEFLPMFTHADLFDLSKQVLTQALHDLEALVQNTALWVSVNIDPQNITDASVVWLRDYIAESKIQPRRIYLEVLEGSVFDDQASALARLNSLKALGIRLALDDIGSAYSSLLRLKDLPIDKIKLDQGFVRQLAQKPRDLYFVASVLDLANGLGLELVVEGVETDDILDAMMMLGIPSMQGYAIAYPMPFHELRDFLMRAPSHSRSHPTSLLGLYAKQLANHSALKKAILQNPHLVDRQTLEDSCACPIHHDLNQLQIPDGDVIHSLHRAYHHAIARMSDLIATMPASDDWGTVSEAHEALQKAIITEYYKRKSATGSVVLSA</sequence>
<gene>
    <name evidence="5" type="ORF">CARN7_0964</name>
</gene>
<dbReference type="InterPro" id="IPR003018">
    <property type="entry name" value="GAF"/>
</dbReference>
<feature type="domain" description="PAC" evidence="2">
    <location>
        <begin position="509"/>
        <end position="559"/>
    </location>
</feature>
<dbReference type="Gene3D" id="3.20.20.450">
    <property type="entry name" value="EAL domain"/>
    <property type="match status" value="1"/>
</dbReference>
<dbReference type="SUPFAM" id="SSF55785">
    <property type="entry name" value="PYP-like sensor domain (PAS domain)"/>
    <property type="match status" value="4"/>
</dbReference>
<dbReference type="Pfam" id="PF00563">
    <property type="entry name" value="EAL"/>
    <property type="match status" value="1"/>
</dbReference>
<dbReference type="PROSITE" id="PS50113">
    <property type="entry name" value="PAC"/>
    <property type="match status" value="4"/>
</dbReference>
<feature type="domain" description="PAS" evidence="1">
    <location>
        <begin position="11"/>
        <end position="57"/>
    </location>
</feature>
<dbReference type="InterPro" id="IPR035965">
    <property type="entry name" value="PAS-like_dom_sf"/>
</dbReference>
<evidence type="ECO:0000259" key="1">
    <source>
        <dbReference type="PROSITE" id="PS50112"/>
    </source>
</evidence>
<evidence type="ECO:0008006" key="6">
    <source>
        <dbReference type="Google" id="ProtNLM"/>
    </source>
</evidence>
<evidence type="ECO:0000313" key="5">
    <source>
        <dbReference type="EMBL" id="CBI10199.1"/>
    </source>
</evidence>
<dbReference type="SUPFAM" id="SSF141868">
    <property type="entry name" value="EAL domain-like"/>
    <property type="match status" value="1"/>
</dbReference>
<organism evidence="5">
    <name type="scientific">mine drainage metagenome</name>
    <dbReference type="NCBI Taxonomy" id="410659"/>
    <lineage>
        <taxon>unclassified sequences</taxon>
        <taxon>metagenomes</taxon>
        <taxon>ecological metagenomes</taxon>
    </lineage>
</organism>
<feature type="domain" description="GGDEF" evidence="4">
    <location>
        <begin position="900"/>
        <end position="1032"/>
    </location>
</feature>